<feature type="domain" description="Glycosyltransferase subfamily 4-like N-terminal" evidence="4">
    <location>
        <begin position="14"/>
        <end position="183"/>
    </location>
</feature>
<evidence type="ECO:0000256" key="3">
    <source>
        <dbReference type="SAM" id="MobiDB-lite"/>
    </source>
</evidence>
<evidence type="ECO:0000313" key="5">
    <source>
        <dbReference type="EMBL" id="WQD80980.1"/>
    </source>
</evidence>
<dbReference type="PANTHER" id="PTHR12526">
    <property type="entry name" value="GLYCOSYLTRANSFERASE"/>
    <property type="match status" value="1"/>
</dbReference>
<dbReference type="SUPFAM" id="SSF53756">
    <property type="entry name" value="UDP-Glycosyltransferase/glycogen phosphorylase"/>
    <property type="match status" value="1"/>
</dbReference>
<dbReference type="EC" id="2.4.-.-" evidence="5"/>
<dbReference type="Pfam" id="PF13439">
    <property type="entry name" value="Glyco_transf_4"/>
    <property type="match status" value="1"/>
</dbReference>
<evidence type="ECO:0000259" key="4">
    <source>
        <dbReference type="Pfam" id="PF13439"/>
    </source>
</evidence>
<keyword evidence="6" id="KW-1185">Reference proteome</keyword>
<dbReference type="PANTHER" id="PTHR12526:SF510">
    <property type="entry name" value="D-INOSITOL 3-PHOSPHATE GLYCOSYLTRANSFERASE"/>
    <property type="match status" value="1"/>
</dbReference>
<evidence type="ECO:0000313" key="6">
    <source>
        <dbReference type="Proteomes" id="UP001325479"/>
    </source>
</evidence>
<dbReference type="RefSeq" id="WP_114814661.1">
    <property type="nucleotide sequence ID" value="NZ_CP139965.1"/>
</dbReference>
<dbReference type="Gene3D" id="3.40.50.2000">
    <property type="entry name" value="Glycogen Phosphorylase B"/>
    <property type="match status" value="4"/>
</dbReference>
<evidence type="ECO:0000256" key="1">
    <source>
        <dbReference type="ARBA" id="ARBA00022676"/>
    </source>
</evidence>
<dbReference type="CDD" id="cd03801">
    <property type="entry name" value="GT4_PimA-like"/>
    <property type="match status" value="1"/>
</dbReference>
<dbReference type="InterPro" id="IPR028098">
    <property type="entry name" value="Glyco_trans_4-like_N"/>
</dbReference>
<gene>
    <name evidence="5" type="ORF">U0042_11875</name>
</gene>
<dbReference type="GO" id="GO:0016757">
    <property type="term" value="F:glycosyltransferase activity"/>
    <property type="evidence" value="ECO:0007669"/>
    <property type="project" value="UniProtKB-KW"/>
</dbReference>
<dbReference type="EMBL" id="CP139965">
    <property type="protein sequence ID" value="WQD80980.1"/>
    <property type="molecule type" value="Genomic_DNA"/>
</dbReference>
<evidence type="ECO:0000256" key="2">
    <source>
        <dbReference type="ARBA" id="ARBA00022679"/>
    </source>
</evidence>
<accession>A0ABZ0WUR5</accession>
<dbReference type="Pfam" id="PF13692">
    <property type="entry name" value="Glyco_trans_1_4"/>
    <property type="match status" value="1"/>
</dbReference>
<protein>
    <submittedName>
        <fullName evidence="5">Glycosyltransferase family 4 protein</fullName>
        <ecNumber evidence="5">2.4.-.-</ecNumber>
    </submittedName>
</protein>
<organism evidence="5 6">
    <name type="scientific">Paraburkholderia kururiensis</name>
    <dbReference type="NCBI Taxonomy" id="984307"/>
    <lineage>
        <taxon>Bacteria</taxon>
        <taxon>Pseudomonadati</taxon>
        <taxon>Pseudomonadota</taxon>
        <taxon>Betaproteobacteria</taxon>
        <taxon>Burkholderiales</taxon>
        <taxon>Burkholderiaceae</taxon>
        <taxon>Paraburkholderia</taxon>
    </lineage>
</organism>
<proteinExistence type="predicted"/>
<sequence>MCILIVTHVVAKNDGQGRVNYEIARAALEAGHEVTLLASAADSALAAHPRARFVKIAPSKLPSRLVQYQLFAWRTAVWIAAHRDAFDVIHVNGFITWARAHVNAVHFVHDGWYRCGFYPFRARRGAYHAYQVLYTRLNAWCERWALRRAEAIVPVSAKVAQEVAALGIADARLHVIHNGVDFDEFAPGASERERFGLPRDPFMALFAGDLRMSRKNLDTVLRALRETPPHVHLAVAGILRNSPYPALAQSLGVADRVHFLDLVKDMPALMRSVDAFVFPSRYEPLGLVLLEAMAAALPVVTARTAGGAEMIEAGASRDDPHGTHDPHDAAPTEDAPHTGPAAGIVLDDPDDAAALATALVQLATDRVAARQMGEAARQRAATLGWPRMAERYLALYEEVRTPAPRAARAPHSIAAARP</sequence>
<dbReference type="Proteomes" id="UP001325479">
    <property type="component" value="Chromosome"/>
</dbReference>
<reference evidence="5 6" key="1">
    <citation type="submission" date="2023-12" db="EMBL/GenBank/DDBJ databases">
        <title>Genome sequencing and assembly of bacterial species from a model synthetic community.</title>
        <authorList>
            <person name="Hogle S.L."/>
        </authorList>
    </citation>
    <scope>NUCLEOTIDE SEQUENCE [LARGE SCALE GENOMIC DNA]</scope>
    <source>
        <strain evidence="5 6">HAMBI 2494</strain>
    </source>
</reference>
<feature type="region of interest" description="Disordered" evidence="3">
    <location>
        <begin position="314"/>
        <end position="340"/>
    </location>
</feature>
<keyword evidence="1 5" id="KW-0328">Glycosyltransferase</keyword>
<keyword evidence="2 5" id="KW-0808">Transferase</keyword>
<feature type="compositionally biased region" description="Basic and acidic residues" evidence="3">
    <location>
        <begin position="315"/>
        <end position="336"/>
    </location>
</feature>
<name>A0ABZ0WUR5_9BURK</name>